<protein>
    <submittedName>
        <fullName evidence="2">Uncharacterized protein</fullName>
    </submittedName>
</protein>
<gene>
    <name evidence="2" type="ORF">GlitD10_0018</name>
</gene>
<proteinExistence type="predicted"/>
<dbReference type="RefSeq" id="WP_157776113.1">
    <property type="nucleotide sequence ID" value="NZ_CP017675.1"/>
</dbReference>
<dbReference type="EMBL" id="CP017675">
    <property type="protein sequence ID" value="APB32319.1"/>
    <property type="molecule type" value="Genomic_DNA"/>
</dbReference>
<organism evidence="2 3">
    <name type="scientific">Gloeomargarita lithophora Alchichica-D10</name>
    <dbReference type="NCBI Taxonomy" id="1188229"/>
    <lineage>
        <taxon>Bacteria</taxon>
        <taxon>Bacillati</taxon>
        <taxon>Cyanobacteriota</taxon>
        <taxon>Cyanophyceae</taxon>
        <taxon>Gloeomargaritales</taxon>
        <taxon>Gloeomargaritaceae</taxon>
        <taxon>Gloeomargarita</taxon>
    </lineage>
</organism>
<name>A0A1J0A8S1_9CYAN</name>
<keyword evidence="1" id="KW-0812">Transmembrane</keyword>
<keyword evidence="1" id="KW-0472">Membrane</keyword>
<dbReference type="Proteomes" id="UP000180235">
    <property type="component" value="Chromosome"/>
</dbReference>
<accession>A0A1J0A8S1</accession>
<evidence type="ECO:0000313" key="3">
    <source>
        <dbReference type="Proteomes" id="UP000180235"/>
    </source>
</evidence>
<evidence type="ECO:0000313" key="2">
    <source>
        <dbReference type="EMBL" id="APB32319.1"/>
    </source>
</evidence>
<evidence type="ECO:0000256" key="1">
    <source>
        <dbReference type="SAM" id="Phobius"/>
    </source>
</evidence>
<keyword evidence="1" id="KW-1133">Transmembrane helix</keyword>
<keyword evidence="3" id="KW-1185">Reference proteome</keyword>
<reference evidence="2 3" key="1">
    <citation type="submission" date="2016-10" db="EMBL/GenBank/DDBJ databases">
        <title>Description of Gloeomargarita lithophora gen. nov., sp. nov., a thylakoid-bearing basal-branching cyanobacterium with intracellular carbonates, and proposal for Gloeomargaritales ord. nov.</title>
        <authorList>
            <person name="Moreira D."/>
            <person name="Tavera R."/>
            <person name="Benzerara K."/>
            <person name="Skouri-Panet F."/>
            <person name="Couradeau E."/>
            <person name="Gerard E."/>
            <person name="Loussert C."/>
            <person name="Novelo E."/>
            <person name="Zivanovic Y."/>
            <person name="Lopez-Garcia P."/>
        </authorList>
    </citation>
    <scope>NUCLEOTIDE SEQUENCE [LARGE SCALE GENOMIC DNA]</scope>
    <source>
        <strain evidence="2 3">D10</strain>
    </source>
</reference>
<sequence>MQSETSVTLETLASDLETVKNNLVTVVAELKDQKESLSRMRFEFEVAQRAADRIVNLAFALVASGTVALILSALRLYLPNPPA</sequence>
<dbReference type="AlphaFoldDB" id="A0A1J0A8S1"/>
<feature type="transmembrane region" description="Helical" evidence="1">
    <location>
        <begin position="54"/>
        <end position="78"/>
    </location>
</feature>
<dbReference type="KEGG" id="glt:GlitD10_0018"/>